<evidence type="ECO:0000313" key="11">
    <source>
        <dbReference type="Proteomes" id="UP000013200"/>
    </source>
</evidence>
<evidence type="ECO:0000313" key="9">
    <source>
        <dbReference type="EMBL" id="ENX35778.1"/>
    </source>
</evidence>
<comment type="catalytic activity">
    <reaction evidence="5 8">
        <text>a 2'-deoxycytidine in DNA + S-adenosyl-L-methionine = a 5-methyl-2'-deoxycytidine in DNA + S-adenosyl-L-homocysteine + H(+)</text>
        <dbReference type="Rhea" id="RHEA:13681"/>
        <dbReference type="Rhea" id="RHEA-COMP:11369"/>
        <dbReference type="Rhea" id="RHEA-COMP:11370"/>
        <dbReference type="ChEBI" id="CHEBI:15378"/>
        <dbReference type="ChEBI" id="CHEBI:57856"/>
        <dbReference type="ChEBI" id="CHEBI:59789"/>
        <dbReference type="ChEBI" id="CHEBI:85452"/>
        <dbReference type="ChEBI" id="CHEBI:85454"/>
        <dbReference type="EC" id="2.1.1.37"/>
    </reaction>
</comment>
<reference evidence="10" key="3">
    <citation type="submission" date="2024-03" db="EMBL/GenBank/DDBJ databases">
        <authorList>
            <person name="Sun Q."/>
            <person name="Sedlacek I."/>
        </authorList>
    </citation>
    <scope>NUCLEOTIDE SEQUENCE</scope>
    <source>
        <strain evidence="10">CCM 8635</strain>
    </source>
</reference>
<name>N9PQN8_9GAMM</name>
<protein>
    <recommendedName>
        <fullName evidence="8">Cytosine-specific methyltransferase</fullName>
        <ecNumber evidence="8">2.1.1.37</ecNumber>
    </recommendedName>
</protein>
<comment type="caution">
    <text evidence="9">The sequence shown here is derived from an EMBL/GenBank/DDBJ whole genome shotgun (WGS) entry which is preliminary data.</text>
</comment>
<dbReference type="PANTHER" id="PTHR46098">
    <property type="entry name" value="TRNA (CYTOSINE(38)-C(5))-METHYLTRANSFERASE"/>
    <property type="match status" value="1"/>
</dbReference>
<evidence type="ECO:0000256" key="1">
    <source>
        <dbReference type="ARBA" id="ARBA00022603"/>
    </source>
</evidence>
<evidence type="ECO:0000313" key="10">
    <source>
        <dbReference type="EMBL" id="GGH39230.1"/>
    </source>
</evidence>
<dbReference type="Proteomes" id="UP000652691">
    <property type="component" value="Unassembled WGS sequence"/>
</dbReference>
<keyword evidence="1 6" id="KW-0489">Methyltransferase</keyword>
<dbReference type="HOGENOM" id="CLU_006958_13_1_6"/>
<keyword evidence="2 6" id="KW-0808">Transferase</keyword>
<organism evidence="9 11">
    <name type="scientific">Acinetobacter courvalinii</name>
    <dbReference type="NCBI Taxonomy" id="280147"/>
    <lineage>
        <taxon>Bacteria</taxon>
        <taxon>Pseudomonadati</taxon>
        <taxon>Pseudomonadota</taxon>
        <taxon>Gammaproteobacteria</taxon>
        <taxon>Moraxellales</taxon>
        <taxon>Moraxellaceae</taxon>
        <taxon>Acinetobacter</taxon>
    </lineage>
</organism>
<evidence type="ECO:0000256" key="4">
    <source>
        <dbReference type="ARBA" id="ARBA00022747"/>
    </source>
</evidence>
<keyword evidence="3 6" id="KW-0949">S-adenosyl-L-methionine</keyword>
<dbReference type="InterPro" id="IPR029063">
    <property type="entry name" value="SAM-dependent_MTases_sf"/>
</dbReference>
<dbReference type="PANTHER" id="PTHR46098:SF1">
    <property type="entry name" value="TRNA (CYTOSINE(38)-C(5))-METHYLTRANSFERASE"/>
    <property type="match status" value="1"/>
</dbReference>
<dbReference type="EMBL" id="APSA01000018">
    <property type="protein sequence ID" value="ENX35778.1"/>
    <property type="molecule type" value="Genomic_DNA"/>
</dbReference>
<dbReference type="NCBIfam" id="TIGR00675">
    <property type="entry name" value="dcm"/>
    <property type="match status" value="1"/>
</dbReference>
<evidence type="ECO:0000256" key="2">
    <source>
        <dbReference type="ARBA" id="ARBA00022679"/>
    </source>
</evidence>
<accession>N9PQN8</accession>
<evidence type="ECO:0000256" key="8">
    <source>
        <dbReference type="RuleBase" id="RU000417"/>
    </source>
</evidence>
<gene>
    <name evidence="9" type="ORF">F888_03611</name>
    <name evidence="10" type="ORF">GCM10007354_24890</name>
</gene>
<feature type="active site" evidence="6">
    <location>
        <position position="86"/>
    </location>
</feature>
<evidence type="ECO:0000256" key="6">
    <source>
        <dbReference type="PROSITE-ProRule" id="PRU01016"/>
    </source>
</evidence>
<dbReference type="InterPro" id="IPR018117">
    <property type="entry name" value="C5_DNA_meth_AS"/>
</dbReference>
<dbReference type="InterPro" id="IPR050750">
    <property type="entry name" value="C5-MTase"/>
</dbReference>
<dbReference type="Gene3D" id="3.40.50.150">
    <property type="entry name" value="Vaccinia Virus protein VP39"/>
    <property type="match status" value="1"/>
</dbReference>
<keyword evidence="4" id="KW-0680">Restriction system</keyword>
<sequence>MRLKTQSNQNSLRYGSVFSGIEAASVAWHSLGWKPAWFSEIDKFTSAVLSHHYPKVINLGDMTLIRQKISTGEVVAPDVLVGGSPCQAFSISGLRKSLSDSRGELTLEYVRLANEIDENRKSKGQPPAIIVWENVPGVLTTQDNAFGNFLAALAGEGTALQPPGGRWKNAGCVFGSQRKIAWRILDAQFFGLAQRRKRVFVIASAREGFNPCQVLFESKIMSGNLETSPSEKQKVTPSSGASAGTSFSLESNNFKVPYCFNSSGFSSFRENVISSTLTKSGGSAQGGSETLIVGTLDTQCGYQKATFQSVTAGHVIVQDNPCPPHYPKTTYCINGQTINKSERNGGRGLGILQDYSYTLTTTNPHAIYASQNIGKPRRLMPIECERLQGFPDNYTQIPYRNKSKDLAPDGPRYAALGNSMAVPVMNWIGKRISMQIGVIPE</sequence>
<dbReference type="GO" id="GO:0032259">
    <property type="term" value="P:methylation"/>
    <property type="evidence" value="ECO:0007669"/>
    <property type="project" value="UniProtKB-KW"/>
</dbReference>
<dbReference type="GO" id="GO:0009307">
    <property type="term" value="P:DNA restriction-modification system"/>
    <property type="evidence" value="ECO:0007669"/>
    <property type="project" value="UniProtKB-KW"/>
</dbReference>
<reference evidence="9 11" key="1">
    <citation type="submission" date="2013-02" db="EMBL/GenBank/DDBJ databases">
        <title>The Genome Sequence of Acinetobacter sp. NIPH 3623.</title>
        <authorList>
            <consortium name="The Broad Institute Genome Sequencing Platform"/>
            <consortium name="The Broad Institute Genome Sequencing Center for Infectious Disease"/>
            <person name="Cerqueira G."/>
            <person name="Feldgarden M."/>
            <person name="Courvalin P."/>
            <person name="Perichon B."/>
            <person name="Grillot-Courvalin C."/>
            <person name="Clermont D."/>
            <person name="Rocha E."/>
            <person name="Yoon E.-J."/>
            <person name="Nemec A."/>
            <person name="Walker B."/>
            <person name="Young S.K."/>
            <person name="Zeng Q."/>
            <person name="Gargeya S."/>
            <person name="Fitzgerald M."/>
            <person name="Haas B."/>
            <person name="Abouelleil A."/>
            <person name="Alvarado L."/>
            <person name="Arachchi H.M."/>
            <person name="Berlin A.M."/>
            <person name="Chapman S.B."/>
            <person name="Dewar J."/>
            <person name="Goldberg J."/>
            <person name="Griggs A."/>
            <person name="Gujja S."/>
            <person name="Hansen M."/>
            <person name="Howarth C."/>
            <person name="Imamovic A."/>
            <person name="Larimer J."/>
            <person name="McCowan C."/>
            <person name="Murphy C."/>
            <person name="Neiman D."/>
            <person name="Pearson M."/>
            <person name="Priest M."/>
            <person name="Roberts A."/>
            <person name="Saif S."/>
            <person name="Shea T."/>
            <person name="Sisk P."/>
            <person name="Sykes S."/>
            <person name="Wortman J."/>
            <person name="Nusbaum C."/>
            <person name="Birren B."/>
        </authorList>
    </citation>
    <scope>NUCLEOTIDE SEQUENCE [LARGE SCALE GENOMIC DNA]</scope>
    <source>
        <strain evidence="9 11">NIPH 3623</strain>
    </source>
</reference>
<evidence type="ECO:0000256" key="3">
    <source>
        <dbReference type="ARBA" id="ARBA00022691"/>
    </source>
</evidence>
<dbReference type="PATRIC" id="fig|1217698.3.peg.3517"/>
<dbReference type="InterPro" id="IPR001525">
    <property type="entry name" value="C5_MeTfrase"/>
</dbReference>
<evidence type="ECO:0000256" key="7">
    <source>
        <dbReference type="RuleBase" id="RU000416"/>
    </source>
</evidence>
<dbReference type="Pfam" id="PF00145">
    <property type="entry name" value="DNA_methylase"/>
    <property type="match status" value="1"/>
</dbReference>
<evidence type="ECO:0000256" key="5">
    <source>
        <dbReference type="ARBA" id="ARBA00047422"/>
    </source>
</evidence>
<dbReference type="PRINTS" id="PR00105">
    <property type="entry name" value="C5METTRFRASE"/>
</dbReference>
<dbReference type="Proteomes" id="UP000013200">
    <property type="component" value="Unassembled WGS sequence"/>
</dbReference>
<evidence type="ECO:0000313" key="12">
    <source>
        <dbReference type="Proteomes" id="UP000652691"/>
    </source>
</evidence>
<reference evidence="10 12" key="2">
    <citation type="journal article" date="2014" name="Int. J. Syst. Evol. Microbiol.">
        <title>Complete genome sequence of Corynebacterium casei LMG S-19264T (=DSM 44701T), isolated from a smear-ripened cheese.</title>
        <authorList>
            <consortium name="US DOE Joint Genome Institute (JGI-PGF)"/>
            <person name="Walter F."/>
            <person name="Albersmeier A."/>
            <person name="Kalinowski J."/>
            <person name="Ruckert C."/>
        </authorList>
    </citation>
    <scope>NUCLEOTIDE SEQUENCE [LARGE SCALE GENOMIC DNA]</scope>
    <source>
        <strain evidence="10 12">CCM 8635</strain>
    </source>
</reference>
<dbReference type="SUPFAM" id="SSF53335">
    <property type="entry name" value="S-adenosyl-L-methionine-dependent methyltransferases"/>
    <property type="match status" value="1"/>
</dbReference>
<dbReference type="EC" id="2.1.1.37" evidence="8"/>
<dbReference type="Gene3D" id="3.90.120.10">
    <property type="entry name" value="DNA Methylase, subunit A, domain 2"/>
    <property type="match status" value="1"/>
</dbReference>
<dbReference type="STRING" id="1217698.F888_03611"/>
<dbReference type="PROSITE" id="PS51679">
    <property type="entry name" value="SAM_MT_C5"/>
    <property type="match status" value="1"/>
</dbReference>
<comment type="similarity">
    <text evidence="6 7">Belongs to the class I-like SAM-binding methyltransferase superfamily. C5-methyltransferase family.</text>
</comment>
<dbReference type="PROSITE" id="PS00094">
    <property type="entry name" value="C5_MTASE_1"/>
    <property type="match status" value="1"/>
</dbReference>
<dbReference type="AlphaFoldDB" id="N9PQN8"/>
<dbReference type="GO" id="GO:0003886">
    <property type="term" value="F:DNA (cytosine-5-)-methyltransferase activity"/>
    <property type="evidence" value="ECO:0007669"/>
    <property type="project" value="UniProtKB-EC"/>
</dbReference>
<dbReference type="EMBL" id="BMDA01000003">
    <property type="protein sequence ID" value="GGH39230.1"/>
    <property type="molecule type" value="Genomic_DNA"/>
</dbReference>
<keyword evidence="11" id="KW-1185">Reference proteome</keyword>
<proteinExistence type="inferred from homology"/>